<organism evidence="2">
    <name type="scientific">marine metagenome</name>
    <dbReference type="NCBI Taxonomy" id="408172"/>
    <lineage>
        <taxon>unclassified sequences</taxon>
        <taxon>metagenomes</taxon>
        <taxon>ecological metagenomes</taxon>
    </lineage>
</organism>
<dbReference type="EMBL" id="UINC01030467">
    <property type="protein sequence ID" value="SVB14916.1"/>
    <property type="molecule type" value="Genomic_DNA"/>
</dbReference>
<reference evidence="2" key="1">
    <citation type="submission" date="2018-05" db="EMBL/GenBank/DDBJ databases">
        <authorList>
            <person name="Lanie J.A."/>
            <person name="Ng W.-L."/>
            <person name="Kazmierczak K.M."/>
            <person name="Andrzejewski T.M."/>
            <person name="Davidsen T.M."/>
            <person name="Wayne K.J."/>
            <person name="Tettelin H."/>
            <person name="Glass J.I."/>
            <person name="Rusch D."/>
            <person name="Podicherti R."/>
            <person name="Tsui H.-C.T."/>
            <person name="Winkler M.E."/>
        </authorList>
    </citation>
    <scope>NUCLEOTIDE SEQUENCE</scope>
</reference>
<dbReference type="SUPFAM" id="SSF56112">
    <property type="entry name" value="Protein kinase-like (PK-like)"/>
    <property type="match status" value="1"/>
</dbReference>
<sequence length="339" mass="39315">VKTEPSLPKQHLKEKINQHYGLNLKTLDFLPIGEGSWCYHGIGDHEVFIQLIKDKIVGERTTNLQEFLTNNEIPVLIPLMGKLEQSVVGIGNFGLILYPYIIGSSLMESKNTDHQNASLRKEIGSIVAHLHTLAKGNENRPFNLPKEDFTNFQTECQLIIYPDQYLSPYNQNNDMLVDKLTNFIQVRQSELRNLIEVATRLGSNLRKRELRYVLCHGDIHEDNILLADNGKKYIIDWDNAILAPKERDLFFFGKNKDYLTGYFGNLDETRPISPPSVDPYVIDYYVLEWALQEIYDYGNRILFDTKFDQDGRLDAWQQFQILFDVNQDVDLALRLARKF</sequence>
<dbReference type="Gene3D" id="3.30.200.20">
    <property type="entry name" value="Phosphorylase Kinase, domain 1"/>
    <property type="match status" value="1"/>
</dbReference>
<gene>
    <name evidence="2" type="ORF">METZ01_LOCUS167770</name>
</gene>
<dbReference type="Pfam" id="PF01636">
    <property type="entry name" value="APH"/>
    <property type="match status" value="1"/>
</dbReference>
<protein>
    <recommendedName>
        <fullName evidence="1">Aminoglycoside phosphotransferase domain-containing protein</fullName>
    </recommendedName>
</protein>
<evidence type="ECO:0000313" key="2">
    <source>
        <dbReference type="EMBL" id="SVB14916.1"/>
    </source>
</evidence>
<accession>A0A382BM47</accession>
<proteinExistence type="predicted"/>
<feature type="non-terminal residue" evidence="2">
    <location>
        <position position="1"/>
    </location>
</feature>
<dbReference type="InterPro" id="IPR002575">
    <property type="entry name" value="Aminoglycoside_PTrfase"/>
</dbReference>
<evidence type="ECO:0000259" key="1">
    <source>
        <dbReference type="Pfam" id="PF01636"/>
    </source>
</evidence>
<name>A0A382BM47_9ZZZZ</name>
<dbReference type="Gene3D" id="1.20.58.840">
    <property type="match status" value="1"/>
</dbReference>
<dbReference type="AlphaFoldDB" id="A0A382BM47"/>
<feature type="domain" description="Aminoglycoside phosphotransferase" evidence="1">
    <location>
        <begin position="64"/>
        <end position="249"/>
    </location>
</feature>
<dbReference type="InterPro" id="IPR011009">
    <property type="entry name" value="Kinase-like_dom_sf"/>
</dbReference>
<dbReference type="Gene3D" id="1.10.510.10">
    <property type="entry name" value="Transferase(Phosphotransferase) domain 1"/>
    <property type="match status" value="1"/>
</dbReference>